<proteinExistence type="predicted"/>
<accession>A0A291B918</accession>
<protein>
    <submittedName>
        <fullName evidence="1">Uncharacterized protein</fullName>
    </submittedName>
</protein>
<organism evidence="1 2">
    <name type="scientific">Candidatus Enterovibrio altilux</name>
    <dbReference type="NCBI Taxonomy" id="1927128"/>
    <lineage>
        <taxon>Bacteria</taxon>
        <taxon>Pseudomonadati</taxon>
        <taxon>Pseudomonadota</taxon>
        <taxon>Gammaproteobacteria</taxon>
        <taxon>Vibrionales</taxon>
        <taxon>Vibrionaceae</taxon>
        <taxon>Enterovibrio</taxon>
    </lineage>
</organism>
<dbReference type="Proteomes" id="UP000218160">
    <property type="component" value="Chromosome 1"/>
</dbReference>
<evidence type="ECO:0000313" key="2">
    <source>
        <dbReference type="Proteomes" id="UP000218160"/>
    </source>
</evidence>
<keyword evidence="2" id="KW-1185">Reference proteome</keyword>
<sequence length="39" mass="4491">MILHGINVKNFQLTQRTQTTEKEEMIGECEPKISCVANR</sequence>
<dbReference type="KEGG" id="elux:BTN50_0990"/>
<gene>
    <name evidence="1" type="ORF">BTN50_0990</name>
</gene>
<reference evidence="2" key="1">
    <citation type="submission" date="2017-04" db="EMBL/GenBank/DDBJ databases">
        <title>Genome evolution of the luminous symbionts of deep sea anglerfish.</title>
        <authorList>
            <person name="Hendry T.A."/>
        </authorList>
    </citation>
    <scope>NUCLEOTIDE SEQUENCE [LARGE SCALE GENOMIC DNA]</scope>
</reference>
<dbReference type="AlphaFoldDB" id="A0A291B918"/>
<evidence type="ECO:0000313" key="1">
    <source>
        <dbReference type="EMBL" id="ATF09494.1"/>
    </source>
</evidence>
<name>A0A291B918_9GAMM</name>
<dbReference type="EMBL" id="CP020660">
    <property type="protein sequence ID" value="ATF09494.1"/>
    <property type="molecule type" value="Genomic_DNA"/>
</dbReference>